<dbReference type="GO" id="GO:0018618">
    <property type="term" value="F:anthranilate 1,2-dioxygenase (deaminating, decarboxylating) activity"/>
    <property type="evidence" value="ECO:0007669"/>
    <property type="project" value="UniProtKB-EC"/>
</dbReference>
<proteinExistence type="inferred from homology"/>
<organism evidence="3 4">
    <name type="scientific">Paraburkholderia ultramafica</name>
    <dbReference type="NCBI Taxonomy" id="1544867"/>
    <lineage>
        <taxon>Bacteria</taxon>
        <taxon>Pseudomonadati</taxon>
        <taxon>Pseudomonadota</taxon>
        <taxon>Betaproteobacteria</taxon>
        <taxon>Burkholderiales</taxon>
        <taxon>Burkholderiaceae</taxon>
        <taxon>Paraburkholderia</taxon>
    </lineage>
</organism>
<keyword evidence="2 3" id="KW-0560">Oxidoreductase</keyword>
<evidence type="ECO:0000313" key="4">
    <source>
        <dbReference type="Proteomes" id="UP000494365"/>
    </source>
</evidence>
<sequence>MKDRIAPLVTSVTRNSEFVALAHEVRNLFDEVADLLDQDEVERFPSYFIDDCMYQVVSRENYAEGLPQAAIYCDGVNMVRDRVIALRETQVYVPRIWRHFISGIRITAISEGDIHVRSNFFVTEAMSDADPTVFLVGQYIDVLVRAGDGLKFKQRLAVYDNHHVRRSLIVPV</sequence>
<dbReference type="Pfam" id="PF00866">
    <property type="entry name" value="Ring_hydroxyl_B"/>
    <property type="match status" value="1"/>
</dbReference>
<gene>
    <name evidence="3" type="primary">andAd</name>
    <name evidence="3" type="ORF">LMG28614_06527</name>
</gene>
<dbReference type="EC" id="1.14.12.1" evidence="3"/>
<reference evidence="3 4" key="1">
    <citation type="submission" date="2020-04" db="EMBL/GenBank/DDBJ databases">
        <authorList>
            <person name="De Canck E."/>
        </authorList>
    </citation>
    <scope>NUCLEOTIDE SEQUENCE [LARGE SCALE GENOMIC DNA]</scope>
    <source>
        <strain evidence="3 4">LMG 28614</strain>
    </source>
</reference>
<evidence type="ECO:0000256" key="2">
    <source>
        <dbReference type="ARBA" id="ARBA00023002"/>
    </source>
</evidence>
<name>A0A6S7BNZ0_9BURK</name>
<dbReference type="RefSeq" id="WP_175153430.1">
    <property type="nucleotide sequence ID" value="NZ_CADIKK010000048.1"/>
</dbReference>
<evidence type="ECO:0000256" key="1">
    <source>
        <dbReference type="ARBA" id="ARBA00009570"/>
    </source>
</evidence>
<dbReference type="InterPro" id="IPR000391">
    <property type="entry name" value="Rng_hydr_dOase-bsu"/>
</dbReference>
<dbReference type="Proteomes" id="UP000494365">
    <property type="component" value="Unassembled WGS sequence"/>
</dbReference>
<dbReference type="AlphaFoldDB" id="A0A6S7BNZ0"/>
<dbReference type="SUPFAM" id="SSF54427">
    <property type="entry name" value="NTF2-like"/>
    <property type="match status" value="1"/>
</dbReference>
<dbReference type="EMBL" id="CADIKK010000048">
    <property type="protein sequence ID" value="CAB3807049.1"/>
    <property type="molecule type" value="Genomic_DNA"/>
</dbReference>
<keyword evidence="3" id="KW-0223">Dioxygenase</keyword>
<dbReference type="Gene3D" id="3.10.450.50">
    <property type="match status" value="1"/>
</dbReference>
<comment type="similarity">
    <text evidence="1">Belongs to the bacterial ring-hydroxylating dioxygenase beta subunit family.</text>
</comment>
<keyword evidence="4" id="KW-1185">Reference proteome</keyword>
<evidence type="ECO:0000313" key="3">
    <source>
        <dbReference type="EMBL" id="CAB3807049.1"/>
    </source>
</evidence>
<accession>A0A6S7BNZ0</accession>
<protein>
    <submittedName>
        <fullName evidence="3">Anthranilate 1,2-dioxygenase small subunit</fullName>
        <ecNumber evidence="3">1.14.12.1</ecNumber>
    </submittedName>
</protein>
<dbReference type="InterPro" id="IPR032710">
    <property type="entry name" value="NTF2-like_dom_sf"/>
</dbReference>